<sequence length="298" mass="33945">MGTYNAQDYLSHQLESIAGQSCIEWTVWISDDGSQDDSLPLIASFQQKWGTQRLKLVSGPGQGFAANFMSLVFNTDIQAEYYAFADQDDIWEPNKLSRALSLIQQTAADHPAMYCSRTRIVDQWDRELGFSPLFTRPPSFANALIQSLGGANTMIFNHAARRLLVEAGQVNIISHDWWAYLVIAGCGGDIIYDEYPSVRYRQHARNVVGTNTGLRNKWVRLRKLWQGEFRNWIDCNITALNRLSNRLKPENRRLLHTFTAARNAWLLPRLMVLSQSGIYRQTLLGNLGLLFAALFKKI</sequence>
<feature type="domain" description="Glycosyltransferase 2-like" evidence="1">
    <location>
        <begin position="3"/>
        <end position="110"/>
    </location>
</feature>
<evidence type="ECO:0000313" key="3">
    <source>
        <dbReference type="Proteomes" id="UP000295719"/>
    </source>
</evidence>
<dbReference type="AlphaFoldDB" id="A0A4R3YMM5"/>
<dbReference type="InterPro" id="IPR001173">
    <property type="entry name" value="Glyco_trans_2-like"/>
</dbReference>
<dbReference type="SUPFAM" id="SSF53448">
    <property type="entry name" value="Nucleotide-diphospho-sugar transferases"/>
    <property type="match status" value="1"/>
</dbReference>
<dbReference type="Pfam" id="PF00535">
    <property type="entry name" value="Glycos_transf_2"/>
    <property type="match status" value="1"/>
</dbReference>
<dbReference type="Gene3D" id="3.90.550.10">
    <property type="entry name" value="Spore Coat Polysaccharide Biosynthesis Protein SpsA, Chain A"/>
    <property type="match status" value="1"/>
</dbReference>
<proteinExistence type="predicted"/>
<dbReference type="CDD" id="cd04196">
    <property type="entry name" value="GT_2_like_d"/>
    <property type="match status" value="1"/>
</dbReference>
<protein>
    <submittedName>
        <fullName evidence="2">Glycosyltransferase involved in cell wall biosynthesis</fullName>
    </submittedName>
</protein>
<evidence type="ECO:0000259" key="1">
    <source>
        <dbReference type="Pfam" id="PF00535"/>
    </source>
</evidence>
<keyword evidence="2" id="KW-0808">Transferase</keyword>
<keyword evidence="3" id="KW-1185">Reference proteome</keyword>
<reference evidence="2 3" key="1">
    <citation type="submission" date="2019-03" db="EMBL/GenBank/DDBJ databases">
        <title>Genomic Encyclopedia of Type Strains, Phase IV (KMG-IV): sequencing the most valuable type-strain genomes for metagenomic binning, comparative biology and taxonomic classification.</title>
        <authorList>
            <person name="Goeker M."/>
        </authorList>
    </citation>
    <scope>NUCLEOTIDE SEQUENCE [LARGE SCALE GENOMIC DNA]</scope>
    <source>
        <strain evidence="2 3">DSM 19580</strain>
    </source>
</reference>
<dbReference type="PANTHER" id="PTHR22916">
    <property type="entry name" value="GLYCOSYLTRANSFERASE"/>
    <property type="match status" value="1"/>
</dbReference>
<comment type="caution">
    <text evidence="2">The sequence shown here is derived from an EMBL/GenBank/DDBJ whole genome shotgun (WGS) entry which is preliminary data.</text>
</comment>
<accession>A0A4R3YMM5</accession>
<dbReference type="OrthoDB" id="9802649at2"/>
<name>A0A4R3YMM5_9GAMM</name>
<dbReference type="PANTHER" id="PTHR22916:SF3">
    <property type="entry name" value="UDP-GLCNAC:BETAGAL BETA-1,3-N-ACETYLGLUCOSAMINYLTRANSFERASE-LIKE PROTEIN 1"/>
    <property type="match status" value="1"/>
</dbReference>
<dbReference type="InterPro" id="IPR029044">
    <property type="entry name" value="Nucleotide-diphossugar_trans"/>
</dbReference>
<gene>
    <name evidence="2" type="ORF">EDC52_10987</name>
</gene>
<dbReference type="Proteomes" id="UP000295719">
    <property type="component" value="Unassembled WGS sequence"/>
</dbReference>
<dbReference type="EMBL" id="SMCR01000009">
    <property type="protein sequence ID" value="TCV93531.1"/>
    <property type="molecule type" value="Genomic_DNA"/>
</dbReference>
<organism evidence="2 3">
    <name type="scientific">Biostraticola tofi</name>
    <dbReference type="NCBI Taxonomy" id="466109"/>
    <lineage>
        <taxon>Bacteria</taxon>
        <taxon>Pseudomonadati</taxon>
        <taxon>Pseudomonadota</taxon>
        <taxon>Gammaproteobacteria</taxon>
        <taxon>Enterobacterales</taxon>
        <taxon>Bruguierivoracaceae</taxon>
        <taxon>Biostraticola</taxon>
    </lineage>
</organism>
<dbReference type="GO" id="GO:0016758">
    <property type="term" value="F:hexosyltransferase activity"/>
    <property type="evidence" value="ECO:0007669"/>
    <property type="project" value="UniProtKB-ARBA"/>
</dbReference>
<evidence type="ECO:0000313" key="2">
    <source>
        <dbReference type="EMBL" id="TCV93531.1"/>
    </source>
</evidence>